<comment type="cofactor">
    <cofactor evidence="1">
        <name>pantetheine 4'-phosphate</name>
        <dbReference type="ChEBI" id="CHEBI:47942"/>
    </cofactor>
</comment>
<dbReference type="SUPFAM" id="SSF47336">
    <property type="entry name" value="ACP-like"/>
    <property type="match status" value="1"/>
</dbReference>
<evidence type="ECO:0000256" key="2">
    <source>
        <dbReference type="ARBA" id="ARBA00022450"/>
    </source>
</evidence>
<evidence type="ECO:0000313" key="5">
    <source>
        <dbReference type="EMBL" id="KGX10647.1"/>
    </source>
</evidence>
<dbReference type="Pfam" id="PF00501">
    <property type="entry name" value="AMP-binding"/>
    <property type="match status" value="1"/>
</dbReference>
<dbReference type="Pfam" id="PF00975">
    <property type="entry name" value="Thioesterase"/>
    <property type="match status" value="1"/>
</dbReference>
<dbReference type="Gene3D" id="3.30.559.30">
    <property type="entry name" value="Nonribosomal peptide synthetase, condensation domain"/>
    <property type="match status" value="1"/>
</dbReference>
<gene>
    <name evidence="5" type="ORF">Y036_3836</name>
</gene>
<dbReference type="NCBIfam" id="TIGR01733">
    <property type="entry name" value="AA-adenyl-dom"/>
    <property type="match status" value="1"/>
</dbReference>
<evidence type="ECO:0000259" key="4">
    <source>
        <dbReference type="PROSITE" id="PS50075"/>
    </source>
</evidence>
<dbReference type="Gene3D" id="1.10.1200.10">
    <property type="entry name" value="ACP-like"/>
    <property type="match status" value="1"/>
</dbReference>
<dbReference type="Gene3D" id="3.30.300.30">
    <property type="match status" value="1"/>
</dbReference>
<dbReference type="InterPro" id="IPR010071">
    <property type="entry name" value="AA_adenyl_dom"/>
</dbReference>
<dbReference type="Gene3D" id="3.30.559.10">
    <property type="entry name" value="Chloramphenicol acetyltransferase-like domain"/>
    <property type="match status" value="1"/>
</dbReference>
<dbReference type="Gene3D" id="2.30.38.10">
    <property type="entry name" value="Luciferase, Domain 3"/>
    <property type="match status" value="1"/>
</dbReference>
<dbReference type="InterPro" id="IPR045851">
    <property type="entry name" value="AMP-bd_C_sf"/>
</dbReference>
<comment type="caution">
    <text evidence="5">The sequence shown here is derived from an EMBL/GenBank/DDBJ whole genome shotgun (WGS) entry which is preliminary data.</text>
</comment>
<dbReference type="GO" id="GO:0043041">
    <property type="term" value="P:amino acid activation for nonribosomal peptide biosynthetic process"/>
    <property type="evidence" value="ECO:0007669"/>
    <property type="project" value="TreeGrafter"/>
</dbReference>
<dbReference type="PANTHER" id="PTHR45527">
    <property type="entry name" value="NONRIBOSOMAL PEPTIDE SYNTHETASE"/>
    <property type="match status" value="1"/>
</dbReference>
<dbReference type="InterPro" id="IPR029058">
    <property type="entry name" value="AB_hydrolase_fold"/>
</dbReference>
<dbReference type="PANTHER" id="PTHR45527:SF1">
    <property type="entry name" value="FATTY ACID SYNTHASE"/>
    <property type="match status" value="1"/>
</dbReference>
<dbReference type="GO" id="GO:0044550">
    <property type="term" value="P:secondary metabolite biosynthetic process"/>
    <property type="evidence" value="ECO:0007669"/>
    <property type="project" value="TreeGrafter"/>
</dbReference>
<dbReference type="CDD" id="cd05930">
    <property type="entry name" value="A_NRPS"/>
    <property type="match status" value="1"/>
</dbReference>
<keyword evidence="3" id="KW-0597">Phosphoprotein</keyword>
<dbReference type="EMBL" id="JQIM01000009">
    <property type="protein sequence ID" value="KGX10647.1"/>
    <property type="molecule type" value="Genomic_DNA"/>
</dbReference>
<evidence type="ECO:0000256" key="3">
    <source>
        <dbReference type="ARBA" id="ARBA00022553"/>
    </source>
</evidence>
<dbReference type="Pfam" id="PF13193">
    <property type="entry name" value="AMP-binding_C"/>
    <property type="match status" value="1"/>
</dbReference>
<evidence type="ECO:0000256" key="1">
    <source>
        <dbReference type="ARBA" id="ARBA00001957"/>
    </source>
</evidence>
<dbReference type="GO" id="GO:0031177">
    <property type="term" value="F:phosphopantetheine binding"/>
    <property type="evidence" value="ECO:0007669"/>
    <property type="project" value="InterPro"/>
</dbReference>
<feature type="domain" description="Carrier" evidence="4">
    <location>
        <begin position="982"/>
        <end position="1057"/>
    </location>
</feature>
<dbReference type="InterPro" id="IPR020845">
    <property type="entry name" value="AMP-binding_CS"/>
</dbReference>
<evidence type="ECO:0000313" key="6">
    <source>
        <dbReference type="Proteomes" id="UP000030475"/>
    </source>
</evidence>
<dbReference type="RefSeq" id="WP_038739234.1">
    <property type="nucleotide sequence ID" value="NZ_KN323089.1"/>
</dbReference>
<dbReference type="InterPro" id="IPR020806">
    <property type="entry name" value="PKS_PP-bd"/>
</dbReference>
<reference evidence="5 6" key="1">
    <citation type="submission" date="2014-08" db="EMBL/GenBank/DDBJ databases">
        <authorList>
            <person name="Bunnell A."/>
            <person name="Chain P.S."/>
            <person name="Chertkov O."/>
            <person name="Currie B.J."/>
            <person name="Daligault H.E."/>
            <person name="Davenport K.W."/>
            <person name="Davis C."/>
            <person name="Gleasner C.D."/>
            <person name="Johnson S.L."/>
            <person name="Kaestli M."/>
            <person name="Koren S."/>
            <person name="Kunde Y.A."/>
            <person name="Mayo M."/>
            <person name="McMurry K.K."/>
            <person name="Price E.P."/>
            <person name="Reitenga K.G."/>
            <person name="Robison R."/>
            <person name="Rosovitz M.J."/>
            <person name="Sarovich D.S."/>
            <person name="Teshima H."/>
        </authorList>
    </citation>
    <scope>NUCLEOTIDE SEQUENCE [LARGE SCALE GENOMIC DNA]</scope>
    <source>
        <strain evidence="5 6">MSHR44</strain>
    </source>
</reference>
<dbReference type="Gene3D" id="3.40.50.1820">
    <property type="entry name" value="alpha/beta hydrolase"/>
    <property type="match status" value="1"/>
</dbReference>
<dbReference type="PROSITE" id="PS00455">
    <property type="entry name" value="AMP_BINDING"/>
    <property type="match status" value="1"/>
</dbReference>
<keyword evidence="2" id="KW-0596">Phosphopantetheine</keyword>
<dbReference type="InterPro" id="IPR001031">
    <property type="entry name" value="Thioesterase"/>
</dbReference>
<name>A0AA40JEX5_BURPE</name>
<dbReference type="SUPFAM" id="SSF52777">
    <property type="entry name" value="CoA-dependent acyltransferases"/>
    <property type="match status" value="2"/>
</dbReference>
<dbReference type="PROSITE" id="PS50075">
    <property type="entry name" value="CARRIER"/>
    <property type="match status" value="1"/>
</dbReference>
<dbReference type="InterPro" id="IPR000873">
    <property type="entry name" value="AMP-dep_synth/lig_dom"/>
</dbReference>
<dbReference type="InterPro" id="IPR009081">
    <property type="entry name" value="PP-bd_ACP"/>
</dbReference>
<accession>A0AA40JEX5</accession>
<dbReference type="SMART" id="SM00823">
    <property type="entry name" value="PKS_PP"/>
    <property type="match status" value="1"/>
</dbReference>
<dbReference type="Pfam" id="PF00550">
    <property type="entry name" value="PP-binding"/>
    <property type="match status" value="1"/>
</dbReference>
<dbReference type="InterPro" id="IPR025110">
    <property type="entry name" value="AMP-bd_C"/>
</dbReference>
<dbReference type="SUPFAM" id="SSF56801">
    <property type="entry name" value="Acetyl-CoA synthetase-like"/>
    <property type="match status" value="1"/>
</dbReference>
<sequence>MSATSETALHGFRLSPVQQRVWTLTDAGRLPAAQRVVARFAWTAAPPSRAALEAALNALIGRHEILRTRFARLPEMRLPLQTAPDGARLRLDGACAPDVPGTPDTPDAGAPALHAAMDATGLVLSLPALCADGPTMLHLGAALAARLAGDGARADADGQAPLQFFDLAQWQHDLLAEEGAWRWPDGALQSAHGPWPALPALRSARAAAYRPARHACALPADTGARVGALCARLGVTPADLLCAVWAVLLRRLSGGDTLPVAIVADGRPFDELATALGPLAAPVPLSLSAALGAPDGTFAGLAKAAADARATAADLRHHLVPPDEARFAPFQIEVLDAGRADDALLRVVDVATAGEPALLKLSVLVGPGGALRADIDHDAGAVRDGGAIARLAEQFATLLDAVLANPDATFDEPDLLGAAERRLVTEDFQGPQVNHGRWTPVHLAVAAAAAAAPDRLAVQDGAARLTAAALERAVRALAARLTAAGVAAQTLVALHLPRGAALVTAMLAVMRAGGVFLPMPPELPAARRRYMLEDSGARIVLTLPDAADDLPRDLALVCVYPGGADVDVDVDVDVEAEADVDIDARTAASGPTARVTADAPADAGADATTGACPDAWPAPDPTQAAYVLYTSGSTGRPKGVVVTHGSLANHMAWMTRAFPLDAHDAVLQKTSAAFDASIWEFFLPLLAGARLVMAPPGLERDVPALVATLARERITVLQLVPSLLRVLVDAPGFGACDALRCVFCGGEALTADLARRFAAAHRAALVNLYGPTETTIQVCAERVDAADDPVPVGRPIDNVRLYVVDSRNRLSPVGVRGEILIGGAAPARGYLDRPALTAARFVADPIDPRAPRVYRSGDVGAWRADGRLDFFGRADDQVKLRGYRIELGEVEATLARHPDVANAAASVDLDANGIARLVCAYDCRAGRGVEPAPLRAWLATQLPDYMVPGRCRRLDALPRNASGKIDRAALARGVDAPRDGAAPRDPVELRLERVWEAVLDVQPVGVDRTFFDLGGHSLLAVRLMAEVKREFGCDLPLASLFEAPTVAAQAALIRQRERAHPVVVRVNRGIDGERPVFLVHPTGGNVLCYRDLARRLGPARPIYALQDPGLEGDAGYDSVEALAARHIAHIRPLAGDGPYYLAGWSSGGVVAFEIARQLLAQRCEVGLLALIDSVASDGAQPAPRTDAELIGSIGRLLAFAAGVDAPDLAALEPSAAMARLRELAVAAGSLPPDAPPERMRRLFDVFRRNAAAVRRYRPGPYPRRVLLLRATQPLPEPVRDAAARQRGDSPELGWERVAVVSRCDIPAHHLSIVHEPAAALVGARIRDALHAADRIEAIGERVFFTLLGH</sequence>
<organism evidence="5 6">
    <name type="scientific">Burkholderia pseudomallei</name>
    <name type="common">Pseudomonas pseudomallei</name>
    <dbReference type="NCBI Taxonomy" id="28450"/>
    <lineage>
        <taxon>Bacteria</taxon>
        <taxon>Pseudomonadati</taxon>
        <taxon>Pseudomonadota</taxon>
        <taxon>Betaproteobacteria</taxon>
        <taxon>Burkholderiales</taxon>
        <taxon>Burkholderiaceae</taxon>
        <taxon>Burkholderia</taxon>
        <taxon>pseudomallei group</taxon>
    </lineage>
</organism>
<proteinExistence type="predicted"/>
<dbReference type="GO" id="GO:0005737">
    <property type="term" value="C:cytoplasm"/>
    <property type="evidence" value="ECO:0007669"/>
    <property type="project" value="TreeGrafter"/>
</dbReference>
<dbReference type="InterPro" id="IPR023213">
    <property type="entry name" value="CAT-like_dom_sf"/>
</dbReference>
<dbReference type="FunFam" id="1.10.1200.10:FF:000016">
    <property type="entry name" value="Non-ribosomal peptide synthase"/>
    <property type="match status" value="1"/>
</dbReference>
<dbReference type="Proteomes" id="UP000030475">
    <property type="component" value="Unassembled WGS sequence"/>
</dbReference>
<dbReference type="InterPro" id="IPR036736">
    <property type="entry name" value="ACP-like_sf"/>
</dbReference>
<dbReference type="GO" id="GO:0072330">
    <property type="term" value="P:monocarboxylic acid biosynthetic process"/>
    <property type="evidence" value="ECO:0007669"/>
    <property type="project" value="UniProtKB-ARBA"/>
</dbReference>
<dbReference type="Gene3D" id="3.40.50.980">
    <property type="match status" value="2"/>
</dbReference>
<protein>
    <submittedName>
        <fullName evidence="5">Amino acid adenylation domain protein</fullName>
    </submittedName>
</protein>
<dbReference type="InterPro" id="IPR020802">
    <property type="entry name" value="TesA-like"/>
</dbReference>
<dbReference type="SUPFAM" id="SSF53474">
    <property type="entry name" value="alpha/beta-Hydrolases"/>
    <property type="match status" value="1"/>
</dbReference>
<dbReference type="FunFam" id="3.40.50.980:FF:000002">
    <property type="entry name" value="Enterobactin synthetase component F"/>
    <property type="match status" value="1"/>
</dbReference>
<dbReference type="SMART" id="SM00824">
    <property type="entry name" value="PKS_TE"/>
    <property type="match status" value="1"/>
</dbReference>